<reference evidence="2" key="1">
    <citation type="journal article" date="2023" name="bioRxiv">
        <title>Complete genome of the Medicago anthracnose fungus, Colletotrichum destructivum, reveals a mini-chromosome-like region within a core chromosome.</title>
        <authorList>
            <person name="Lapalu N."/>
            <person name="Simon A."/>
            <person name="Lu A."/>
            <person name="Plaumann P.-L."/>
            <person name="Amselem J."/>
            <person name="Pigne S."/>
            <person name="Auger A."/>
            <person name="Koch C."/>
            <person name="Dallery J.-F."/>
            <person name="O'Connell R.J."/>
        </authorList>
    </citation>
    <scope>NUCLEOTIDE SEQUENCE [LARGE SCALE GENOMIC DNA]</scope>
    <source>
        <strain evidence="2">CBS 520.97</strain>
    </source>
</reference>
<accession>A0AAX4I524</accession>
<proteinExistence type="predicted"/>
<dbReference type="AlphaFoldDB" id="A0AAX4I524"/>
<dbReference type="GeneID" id="87939962"/>
<dbReference type="EMBL" id="CP137306">
    <property type="protein sequence ID" value="WQF78445.1"/>
    <property type="molecule type" value="Genomic_DNA"/>
</dbReference>
<evidence type="ECO:0000313" key="1">
    <source>
        <dbReference type="EMBL" id="WQF78445.1"/>
    </source>
</evidence>
<gene>
    <name evidence="1" type="ORF">CDEST_03459</name>
</gene>
<dbReference type="KEGG" id="cdet:87939962"/>
<dbReference type="RefSeq" id="XP_062775669.1">
    <property type="nucleotide sequence ID" value="XM_062919618.1"/>
</dbReference>
<evidence type="ECO:0000313" key="2">
    <source>
        <dbReference type="Proteomes" id="UP001322277"/>
    </source>
</evidence>
<dbReference type="Proteomes" id="UP001322277">
    <property type="component" value="Chromosome 2"/>
</dbReference>
<protein>
    <submittedName>
        <fullName evidence="1">Uncharacterized protein</fullName>
    </submittedName>
</protein>
<sequence length="147" mass="16027">MRHTFPPCEARDREQDLGASILSASEAHFAAQAMTRTSLQLNPASMTVYCLCDGAVQIQFYGFPGAASAWLNLTKRSLAKLFPPGAVNLTRGTFSPLGTQWFLCMLLPSLEIKLQNATVTYFCAHSPSAFANFKALDSISAAQSRFE</sequence>
<organism evidence="1 2">
    <name type="scientific">Colletotrichum destructivum</name>
    <dbReference type="NCBI Taxonomy" id="34406"/>
    <lineage>
        <taxon>Eukaryota</taxon>
        <taxon>Fungi</taxon>
        <taxon>Dikarya</taxon>
        <taxon>Ascomycota</taxon>
        <taxon>Pezizomycotina</taxon>
        <taxon>Sordariomycetes</taxon>
        <taxon>Hypocreomycetidae</taxon>
        <taxon>Glomerellales</taxon>
        <taxon>Glomerellaceae</taxon>
        <taxon>Colletotrichum</taxon>
        <taxon>Colletotrichum destructivum species complex</taxon>
    </lineage>
</organism>
<name>A0AAX4I524_9PEZI</name>
<keyword evidence="2" id="KW-1185">Reference proteome</keyword>